<keyword evidence="2" id="KW-1185">Reference proteome</keyword>
<dbReference type="AlphaFoldDB" id="A0A422NRH2"/>
<evidence type="ECO:0000313" key="2">
    <source>
        <dbReference type="Proteomes" id="UP000283634"/>
    </source>
</evidence>
<dbReference type="RefSeq" id="XP_029240176.1">
    <property type="nucleotide sequence ID" value="XM_029379960.1"/>
</dbReference>
<evidence type="ECO:0000313" key="1">
    <source>
        <dbReference type="EMBL" id="RNF08041.1"/>
    </source>
</evidence>
<organism evidence="1 2">
    <name type="scientific">Trypanosoma rangeli</name>
    <dbReference type="NCBI Taxonomy" id="5698"/>
    <lineage>
        <taxon>Eukaryota</taxon>
        <taxon>Discoba</taxon>
        <taxon>Euglenozoa</taxon>
        <taxon>Kinetoplastea</taxon>
        <taxon>Metakinetoplastina</taxon>
        <taxon>Trypanosomatida</taxon>
        <taxon>Trypanosomatidae</taxon>
        <taxon>Trypanosoma</taxon>
        <taxon>Herpetosoma</taxon>
    </lineage>
</organism>
<gene>
    <name evidence="1" type="ORF">TraAM80_02975</name>
</gene>
<proteinExistence type="predicted"/>
<dbReference type="EMBL" id="MKGL01000074">
    <property type="protein sequence ID" value="RNF08041.1"/>
    <property type="molecule type" value="Genomic_DNA"/>
</dbReference>
<feature type="non-terminal residue" evidence="1">
    <location>
        <position position="1"/>
    </location>
</feature>
<accession>A0A422NRH2</accession>
<dbReference type="GeneID" id="40326908"/>
<comment type="caution">
    <text evidence="1">The sequence shown here is derived from an EMBL/GenBank/DDBJ whole genome shotgun (WGS) entry which is preliminary data.</text>
</comment>
<sequence>PLYDCSVCTGPTHLHPLNWPRVHDLGYHPDRFLPGSSSPPRLQRFLTFGVAGDPERVKCPYRLQVHHVLGGLCVMWETAGAAQAVALLSGRSFRSQRLGQPEMRRVPCPSGRAAPVGEFGFSPRSCSEARWGRACGVGMVMASKRNARYCVGRLGG</sequence>
<protein>
    <submittedName>
        <fullName evidence="1">Uncharacterized protein</fullName>
    </submittedName>
</protein>
<dbReference type="Proteomes" id="UP000283634">
    <property type="component" value="Unassembled WGS sequence"/>
</dbReference>
<reference evidence="1 2" key="1">
    <citation type="journal article" date="2018" name="BMC Genomics">
        <title>Genomic comparison of Trypanosoma conorhini and Trypanosoma rangeli to Trypanosoma cruzi strains of high and low virulence.</title>
        <authorList>
            <person name="Bradwell K.R."/>
            <person name="Koparde V.N."/>
            <person name="Matveyev A.V."/>
            <person name="Serrano M.G."/>
            <person name="Alves J.M."/>
            <person name="Parikh H."/>
            <person name="Huang B."/>
            <person name="Lee V."/>
            <person name="Espinosa-Alvarez O."/>
            <person name="Ortiz P.A."/>
            <person name="Costa-Martins A.G."/>
            <person name="Teixeira M.M."/>
            <person name="Buck G.A."/>
        </authorList>
    </citation>
    <scope>NUCLEOTIDE SEQUENCE [LARGE SCALE GENOMIC DNA]</scope>
    <source>
        <strain evidence="1 2">AM80</strain>
    </source>
</reference>
<name>A0A422NRH2_TRYRA</name>